<evidence type="ECO:0000259" key="8">
    <source>
        <dbReference type="PROSITE" id="PS50850"/>
    </source>
</evidence>
<keyword evidence="6 7" id="KW-0472">Membrane</keyword>
<name>A0ABU8SK84_9LACO</name>
<evidence type="ECO:0000256" key="2">
    <source>
        <dbReference type="ARBA" id="ARBA00022448"/>
    </source>
</evidence>
<feature type="transmembrane region" description="Helical" evidence="7">
    <location>
        <begin position="115"/>
        <end position="137"/>
    </location>
</feature>
<evidence type="ECO:0000313" key="9">
    <source>
        <dbReference type="EMBL" id="MEJ6400298.1"/>
    </source>
</evidence>
<accession>A0ABU8SK84</accession>
<dbReference type="Gene3D" id="1.20.1720.10">
    <property type="entry name" value="Multidrug resistance protein D"/>
    <property type="match status" value="1"/>
</dbReference>
<feature type="transmembrane region" description="Helical" evidence="7">
    <location>
        <begin position="143"/>
        <end position="166"/>
    </location>
</feature>
<dbReference type="InterPro" id="IPR020846">
    <property type="entry name" value="MFS_dom"/>
</dbReference>
<feature type="transmembrane region" description="Helical" evidence="7">
    <location>
        <begin position="376"/>
        <end position="398"/>
    </location>
</feature>
<dbReference type="SUPFAM" id="SSF103473">
    <property type="entry name" value="MFS general substrate transporter"/>
    <property type="match status" value="1"/>
</dbReference>
<dbReference type="Proteomes" id="UP001370590">
    <property type="component" value="Unassembled WGS sequence"/>
</dbReference>
<dbReference type="PANTHER" id="PTHR42718:SF46">
    <property type="entry name" value="BLR6921 PROTEIN"/>
    <property type="match status" value="1"/>
</dbReference>
<feature type="transmembrane region" description="Helical" evidence="7">
    <location>
        <begin position="205"/>
        <end position="226"/>
    </location>
</feature>
<sequence>MQIMDSTIVTTALPKMSQDLAVSSATISLVVSVYLITMAIFIPLSGWIANRYGQKTTWMIAVLLFTISSFTNAIAPSFALVLISRFCQGIAASLMVPTSRLIVLQRAPADKLLEVTTYLIWPALIAPSIAPVIGGFIVNYLSWRWIFLINLPIGIISILFGIKLIPHSQTHPESRFDLIGFIEIAIASGLVLIGAELASRGQQEWGHAAILVVIGLAAAVLTGHHLATASHPLFSVKSLRITSFRIFQTGGSFLWLSLGSMPYLLTIYLQTILHYSPIKASFYVIFIFIGNIVAKTFANQLVKKMHFKPAILMSVIIILLSSLGFAFVRANSTAVLVMILGFINGVGRSLALTAYNALSFADIDFADRNSANTMNAVSQTLSQGLGISLITVVVSMIGTITNQATAYEFGFVFLAALMLYPLVETLLVPKNIGDNAI</sequence>
<keyword evidence="10" id="KW-1185">Reference proteome</keyword>
<keyword evidence="5 7" id="KW-1133">Transmembrane helix</keyword>
<evidence type="ECO:0000256" key="4">
    <source>
        <dbReference type="ARBA" id="ARBA00022692"/>
    </source>
</evidence>
<comment type="caution">
    <text evidence="9">The sequence shown here is derived from an EMBL/GenBank/DDBJ whole genome shotgun (WGS) entry which is preliminary data.</text>
</comment>
<comment type="subcellular location">
    <subcellularLocation>
        <location evidence="1">Cell membrane</location>
        <topology evidence="1">Multi-pass membrane protein</topology>
    </subcellularLocation>
</comment>
<feature type="transmembrane region" description="Helical" evidence="7">
    <location>
        <begin position="178"/>
        <end position="199"/>
    </location>
</feature>
<dbReference type="InterPro" id="IPR036259">
    <property type="entry name" value="MFS_trans_sf"/>
</dbReference>
<keyword evidence="2" id="KW-0813">Transport</keyword>
<dbReference type="Gene3D" id="1.20.1250.20">
    <property type="entry name" value="MFS general substrate transporter like domains"/>
    <property type="match status" value="1"/>
</dbReference>
<dbReference type="PANTHER" id="PTHR42718">
    <property type="entry name" value="MAJOR FACILITATOR SUPERFAMILY MULTIDRUG TRANSPORTER MFSC"/>
    <property type="match status" value="1"/>
</dbReference>
<feature type="transmembrane region" description="Helical" evidence="7">
    <location>
        <begin position="246"/>
        <end position="268"/>
    </location>
</feature>
<dbReference type="InterPro" id="IPR011701">
    <property type="entry name" value="MFS"/>
</dbReference>
<feature type="transmembrane region" description="Helical" evidence="7">
    <location>
        <begin position="56"/>
        <end position="75"/>
    </location>
</feature>
<organism evidence="9 10">
    <name type="scientific">Nicoliella lavandulae</name>
    <dbReference type="NCBI Taxonomy" id="3082954"/>
    <lineage>
        <taxon>Bacteria</taxon>
        <taxon>Bacillati</taxon>
        <taxon>Bacillota</taxon>
        <taxon>Bacilli</taxon>
        <taxon>Lactobacillales</taxon>
        <taxon>Lactobacillaceae</taxon>
        <taxon>Nicoliella</taxon>
    </lineage>
</organism>
<gene>
    <name evidence="9" type="ORF">R4146_03815</name>
</gene>
<evidence type="ECO:0000256" key="3">
    <source>
        <dbReference type="ARBA" id="ARBA00022475"/>
    </source>
</evidence>
<proteinExistence type="predicted"/>
<evidence type="ECO:0000256" key="7">
    <source>
        <dbReference type="SAM" id="Phobius"/>
    </source>
</evidence>
<evidence type="ECO:0000256" key="1">
    <source>
        <dbReference type="ARBA" id="ARBA00004651"/>
    </source>
</evidence>
<feature type="transmembrane region" description="Helical" evidence="7">
    <location>
        <begin position="334"/>
        <end position="355"/>
    </location>
</feature>
<feature type="domain" description="Major facilitator superfamily (MFS) profile" evidence="8">
    <location>
        <begin position="1"/>
        <end position="433"/>
    </location>
</feature>
<evidence type="ECO:0000256" key="5">
    <source>
        <dbReference type="ARBA" id="ARBA00022989"/>
    </source>
</evidence>
<protein>
    <submittedName>
        <fullName evidence="9">MFS transporter</fullName>
    </submittedName>
</protein>
<dbReference type="Pfam" id="PF07690">
    <property type="entry name" value="MFS_1"/>
    <property type="match status" value="1"/>
</dbReference>
<feature type="transmembrane region" description="Helical" evidence="7">
    <location>
        <begin position="81"/>
        <end position="103"/>
    </location>
</feature>
<keyword evidence="4 7" id="KW-0812">Transmembrane</keyword>
<dbReference type="PROSITE" id="PS50850">
    <property type="entry name" value="MFS"/>
    <property type="match status" value="1"/>
</dbReference>
<dbReference type="EMBL" id="JAWMWH010000001">
    <property type="protein sequence ID" value="MEJ6400298.1"/>
    <property type="molecule type" value="Genomic_DNA"/>
</dbReference>
<evidence type="ECO:0000313" key="10">
    <source>
        <dbReference type="Proteomes" id="UP001370590"/>
    </source>
</evidence>
<reference evidence="9 10" key="1">
    <citation type="submission" date="2023-10" db="EMBL/GenBank/DDBJ databases">
        <title>Nicoliella lavandulae sp. nov. isolated from Lavandula angustifolia flowers.</title>
        <authorList>
            <person name="Alcantara C."/>
            <person name="Zuniga M."/>
            <person name="Landete J.M."/>
            <person name="Monedero V."/>
        </authorList>
    </citation>
    <scope>NUCLEOTIDE SEQUENCE [LARGE SCALE GENOMIC DNA]</scope>
    <source>
        <strain evidence="9 10">Es01</strain>
    </source>
</reference>
<feature type="transmembrane region" description="Helical" evidence="7">
    <location>
        <begin position="20"/>
        <end position="44"/>
    </location>
</feature>
<feature type="transmembrane region" description="Helical" evidence="7">
    <location>
        <begin position="310"/>
        <end position="328"/>
    </location>
</feature>
<feature type="transmembrane region" description="Helical" evidence="7">
    <location>
        <begin position="404"/>
        <end position="423"/>
    </location>
</feature>
<feature type="transmembrane region" description="Helical" evidence="7">
    <location>
        <begin position="280"/>
        <end position="298"/>
    </location>
</feature>
<evidence type="ECO:0000256" key="6">
    <source>
        <dbReference type="ARBA" id="ARBA00023136"/>
    </source>
</evidence>
<keyword evidence="3" id="KW-1003">Cell membrane</keyword>